<protein>
    <submittedName>
        <fullName evidence="2">Uncharacterized protein</fullName>
    </submittedName>
</protein>
<sequence length="140" mass="15350">MEKVSFNQYFKFYLYVYFLALSRDIIFGGEVSLARSIFSAITGRVFLCASKRFVLASLSIMYQDFFCIDIEGDRPPPEPPAIQEEDIGWIAFFPVAGQTGTISALGSLPVAGKTGKFNNSFSVAGQAEPISSTTSRHIAV</sequence>
<accession>A0AAV0E9J8</accession>
<name>A0AAV0E9J8_9ASTE</name>
<keyword evidence="3" id="KW-1185">Reference proteome</keyword>
<gene>
    <name evidence="2" type="ORF">CEPIT_LOCUS23016</name>
</gene>
<reference evidence="2" key="1">
    <citation type="submission" date="2022-07" db="EMBL/GenBank/DDBJ databases">
        <authorList>
            <person name="Macas J."/>
            <person name="Novak P."/>
            <person name="Neumann P."/>
        </authorList>
    </citation>
    <scope>NUCLEOTIDE SEQUENCE</scope>
</reference>
<organism evidence="2 3">
    <name type="scientific">Cuscuta epithymum</name>
    <dbReference type="NCBI Taxonomy" id="186058"/>
    <lineage>
        <taxon>Eukaryota</taxon>
        <taxon>Viridiplantae</taxon>
        <taxon>Streptophyta</taxon>
        <taxon>Embryophyta</taxon>
        <taxon>Tracheophyta</taxon>
        <taxon>Spermatophyta</taxon>
        <taxon>Magnoliopsida</taxon>
        <taxon>eudicotyledons</taxon>
        <taxon>Gunneridae</taxon>
        <taxon>Pentapetalae</taxon>
        <taxon>asterids</taxon>
        <taxon>lamiids</taxon>
        <taxon>Solanales</taxon>
        <taxon>Convolvulaceae</taxon>
        <taxon>Cuscuteae</taxon>
        <taxon>Cuscuta</taxon>
        <taxon>Cuscuta subgen. Cuscuta</taxon>
    </lineage>
</organism>
<keyword evidence="1" id="KW-0812">Transmembrane</keyword>
<dbReference type="Proteomes" id="UP001152523">
    <property type="component" value="Unassembled WGS sequence"/>
</dbReference>
<dbReference type="EMBL" id="CAMAPF010000915">
    <property type="protein sequence ID" value="CAH9120389.1"/>
    <property type="molecule type" value="Genomic_DNA"/>
</dbReference>
<evidence type="ECO:0000313" key="2">
    <source>
        <dbReference type="EMBL" id="CAH9120389.1"/>
    </source>
</evidence>
<comment type="caution">
    <text evidence="2">The sequence shown here is derived from an EMBL/GenBank/DDBJ whole genome shotgun (WGS) entry which is preliminary data.</text>
</comment>
<evidence type="ECO:0000313" key="3">
    <source>
        <dbReference type="Proteomes" id="UP001152523"/>
    </source>
</evidence>
<proteinExistence type="predicted"/>
<keyword evidence="1" id="KW-0472">Membrane</keyword>
<keyword evidence="1" id="KW-1133">Transmembrane helix</keyword>
<feature type="transmembrane region" description="Helical" evidence="1">
    <location>
        <begin position="12"/>
        <end position="34"/>
    </location>
</feature>
<dbReference type="AlphaFoldDB" id="A0AAV0E9J8"/>
<evidence type="ECO:0000256" key="1">
    <source>
        <dbReference type="SAM" id="Phobius"/>
    </source>
</evidence>